<evidence type="ECO:0000313" key="6">
    <source>
        <dbReference type="Proteomes" id="UP000192393"/>
    </source>
</evidence>
<dbReference type="GO" id="GO:0004519">
    <property type="term" value="F:endonuclease activity"/>
    <property type="evidence" value="ECO:0007669"/>
    <property type="project" value="UniProtKB-KW"/>
</dbReference>
<dbReference type="RefSeq" id="WP_084017766.1">
    <property type="nucleotide sequence ID" value="NZ_FWXS01000007.1"/>
</dbReference>
<protein>
    <submittedName>
        <fullName evidence="5">Restriction endonuclease S subunit</fullName>
    </submittedName>
</protein>
<sequence length="615" mass="70919">MKDKLPKGWEETTLNDVCEIITDGTHHTPKYEEKGVIFLSSKNVTKGQINWNDVKYVSEELHNQLQKRVSPKINDILLAKNGTTGVAAIVDRELVFDIYVSLALLRPKNDILPKFLLNFINSPKAKEQFNSRLKGVGVPNLHLREIKEVSLNIPSLDEQKQIVSVLDKTFEKLDPTIALIEENIQKLKQLNESVLDEVFRNSDKFVSFLDYVSVSRKTITPEHDKEYSIIGLENIESNSGKLVNFKPIKGSESISSKVIFKKENILYGKLRPYLNKVYLAEFDGIATTEIIPFTVDKNMFDEKYILYFLRSPFFLEKVNLSCSGARMPRVTTEFWKTLLIPFLTISEQQRIVEYLNQTTEKNQKLNLHYQNKLEALKRLKNSVLDSAFKGELRRAKVIPITQPVIDPYFARTKKFNAKKKADKQAMIIALALEAHEKIGKSLYRTKGEKTVEILEKHLNLDFGREAIKMTAGPADFKHLVNVVEPLANEKKWFYTQEIKGENYDGHKYIKAENFNPFMMRCVQDLKTNLNEVKRVINLFADMKTTRIAEVIATTYTGWNNLIVRKSHIDSDAIVSEARENWHEAKLKIDRQEFFDAIEWLKKNNLTPKGNGKEVN</sequence>
<feature type="domain" description="Type I restriction modification DNA specificity" evidence="4">
    <location>
        <begin position="6"/>
        <end position="188"/>
    </location>
</feature>
<reference evidence="5 6" key="1">
    <citation type="submission" date="2017-04" db="EMBL/GenBank/DDBJ databases">
        <authorList>
            <person name="Afonso C.L."/>
            <person name="Miller P.J."/>
            <person name="Scott M.A."/>
            <person name="Spackman E."/>
            <person name="Goraichik I."/>
            <person name="Dimitrov K.M."/>
            <person name="Suarez D.L."/>
            <person name="Swayne D.E."/>
        </authorList>
    </citation>
    <scope>NUCLEOTIDE SEQUENCE [LARGE SCALE GENOMIC DNA]</scope>
    <source>
        <strain evidence="5 6">CGMCC 1.12708</strain>
    </source>
</reference>
<dbReference type="Proteomes" id="UP000192393">
    <property type="component" value="Unassembled WGS sequence"/>
</dbReference>
<organism evidence="5 6">
    <name type="scientific">Moheibacter sediminis</name>
    <dbReference type="NCBI Taxonomy" id="1434700"/>
    <lineage>
        <taxon>Bacteria</taxon>
        <taxon>Pseudomonadati</taxon>
        <taxon>Bacteroidota</taxon>
        <taxon>Flavobacteriia</taxon>
        <taxon>Flavobacteriales</taxon>
        <taxon>Weeksellaceae</taxon>
        <taxon>Moheibacter</taxon>
    </lineage>
</organism>
<keyword evidence="5" id="KW-0255">Endonuclease</keyword>
<dbReference type="CDD" id="cd17246">
    <property type="entry name" value="RMtype1_S_SonII-TRD2-CR2_like"/>
    <property type="match status" value="1"/>
</dbReference>
<evidence type="ECO:0000256" key="3">
    <source>
        <dbReference type="ARBA" id="ARBA00023125"/>
    </source>
</evidence>
<comment type="similarity">
    <text evidence="1">Belongs to the type-I restriction system S methylase family.</text>
</comment>
<dbReference type="Gene3D" id="3.90.220.20">
    <property type="entry name" value="DNA methylase specificity domains"/>
    <property type="match status" value="2"/>
</dbReference>
<dbReference type="Pfam" id="PF01420">
    <property type="entry name" value="Methylase_S"/>
    <property type="match status" value="2"/>
</dbReference>
<dbReference type="GO" id="GO:0003677">
    <property type="term" value="F:DNA binding"/>
    <property type="evidence" value="ECO:0007669"/>
    <property type="project" value="UniProtKB-KW"/>
</dbReference>
<name>A0A1W2BRJ5_9FLAO</name>
<dbReference type="InterPro" id="IPR044946">
    <property type="entry name" value="Restrct_endonuc_typeI_TRD_sf"/>
</dbReference>
<dbReference type="InterPro" id="IPR000055">
    <property type="entry name" value="Restrct_endonuc_typeI_TRD"/>
</dbReference>
<dbReference type="SUPFAM" id="SSF116734">
    <property type="entry name" value="DNA methylase specificity domain"/>
    <property type="match status" value="2"/>
</dbReference>
<dbReference type="AlphaFoldDB" id="A0A1W2BRJ5"/>
<dbReference type="InterPro" id="IPR052021">
    <property type="entry name" value="Type-I_RS_S_subunit"/>
</dbReference>
<evidence type="ECO:0000256" key="2">
    <source>
        <dbReference type="ARBA" id="ARBA00022747"/>
    </source>
</evidence>
<evidence type="ECO:0000256" key="1">
    <source>
        <dbReference type="ARBA" id="ARBA00010923"/>
    </source>
</evidence>
<dbReference type="PANTHER" id="PTHR30408">
    <property type="entry name" value="TYPE-1 RESTRICTION ENZYME ECOKI SPECIFICITY PROTEIN"/>
    <property type="match status" value="1"/>
</dbReference>
<dbReference type="EMBL" id="FWXS01000007">
    <property type="protein sequence ID" value="SMC75600.1"/>
    <property type="molecule type" value="Genomic_DNA"/>
</dbReference>
<keyword evidence="3" id="KW-0238">DNA-binding</keyword>
<accession>A0A1W2BRJ5</accession>
<keyword evidence="6" id="KW-1185">Reference proteome</keyword>
<keyword evidence="5" id="KW-0378">Hydrolase</keyword>
<dbReference type="STRING" id="1434700.SAMN06296427_10781"/>
<keyword evidence="2" id="KW-0680">Restriction system</keyword>
<dbReference type="GO" id="GO:0009307">
    <property type="term" value="P:DNA restriction-modification system"/>
    <property type="evidence" value="ECO:0007669"/>
    <property type="project" value="UniProtKB-KW"/>
</dbReference>
<feature type="domain" description="Type I restriction modification DNA specificity" evidence="4">
    <location>
        <begin position="227"/>
        <end position="374"/>
    </location>
</feature>
<dbReference type="OrthoDB" id="9816225at2"/>
<keyword evidence="5" id="KW-0540">Nuclease</keyword>
<proteinExistence type="inferred from homology"/>
<gene>
    <name evidence="5" type="ORF">SAMN06296427_10781</name>
</gene>
<evidence type="ECO:0000313" key="5">
    <source>
        <dbReference type="EMBL" id="SMC75600.1"/>
    </source>
</evidence>
<evidence type="ECO:0000259" key="4">
    <source>
        <dbReference type="Pfam" id="PF01420"/>
    </source>
</evidence>
<dbReference type="PANTHER" id="PTHR30408:SF12">
    <property type="entry name" value="TYPE I RESTRICTION ENZYME MJAVIII SPECIFICITY SUBUNIT"/>
    <property type="match status" value="1"/>
</dbReference>